<protein>
    <recommendedName>
        <fullName evidence="2">DUF2007 domain-containing protein</fullName>
    </recommendedName>
</protein>
<reference evidence="1" key="1">
    <citation type="submission" date="2020-02" db="EMBL/GenBank/DDBJ databases">
        <authorList>
            <person name="Meier V. D."/>
        </authorList>
    </citation>
    <scope>NUCLEOTIDE SEQUENCE</scope>
    <source>
        <strain evidence="1">AVDCRST_MAG80</strain>
    </source>
</reference>
<organism evidence="1">
    <name type="scientific">uncultured Rubrobacteraceae bacterium</name>
    <dbReference type="NCBI Taxonomy" id="349277"/>
    <lineage>
        <taxon>Bacteria</taxon>
        <taxon>Bacillati</taxon>
        <taxon>Actinomycetota</taxon>
        <taxon>Rubrobacteria</taxon>
        <taxon>Rubrobacterales</taxon>
        <taxon>Rubrobacteraceae</taxon>
        <taxon>environmental samples</taxon>
    </lineage>
</organism>
<dbReference type="AlphaFoldDB" id="A0A6J4QUK7"/>
<evidence type="ECO:0008006" key="2">
    <source>
        <dbReference type="Google" id="ProtNLM"/>
    </source>
</evidence>
<sequence length="82" mass="8789">MSDWAEVGSPPDGTSGLLTEAVLEDAGIPALIRHRGVGSEDPFMVEGDFLSVGPRDVLVPEPNFGEVRDLLEDTTSLHSWTP</sequence>
<accession>A0A6J4QUK7</accession>
<proteinExistence type="predicted"/>
<dbReference type="EMBL" id="CADCVC010000234">
    <property type="protein sequence ID" value="CAA9453950.1"/>
    <property type="molecule type" value="Genomic_DNA"/>
</dbReference>
<evidence type="ECO:0000313" key="1">
    <source>
        <dbReference type="EMBL" id="CAA9453950.1"/>
    </source>
</evidence>
<gene>
    <name evidence="1" type="ORF">AVDCRST_MAG80-2619</name>
</gene>
<name>A0A6J4QUK7_9ACTN</name>